<dbReference type="Proteomes" id="UP000095281">
    <property type="component" value="Unplaced"/>
</dbReference>
<evidence type="ECO:0000313" key="1">
    <source>
        <dbReference type="Proteomes" id="UP000095281"/>
    </source>
</evidence>
<dbReference type="AlphaFoldDB" id="A0A1I8BKF7"/>
<reference evidence="2" key="1">
    <citation type="submission" date="2016-11" db="UniProtKB">
        <authorList>
            <consortium name="WormBaseParasite"/>
        </authorList>
    </citation>
    <scope>IDENTIFICATION</scope>
</reference>
<proteinExistence type="predicted"/>
<accession>A0A1I8BKF7</accession>
<evidence type="ECO:0000313" key="2">
    <source>
        <dbReference type="WBParaSite" id="MhA1_Contig2862.frz3.gene5"/>
    </source>
</evidence>
<organism evidence="1 2">
    <name type="scientific">Meloidogyne hapla</name>
    <name type="common">Root-knot nematode worm</name>
    <dbReference type="NCBI Taxonomy" id="6305"/>
    <lineage>
        <taxon>Eukaryota</taxon>
        <taxon>Metazoa</taxon>
        <taxon>Ecdysozoa</taxon>
        <taxon>Nematoda</taxon>
        <taxon>Chromadorea</taxon>
        <taxon>Rhabditida</taxon>
        <taxon>Tylenchina</taxon>
        <taxon>Tylenchomorpha</taxon>
        <taxon>Tylenchoidea</taxon>
        <taxon>Meloidogynidae</taxon>
        <taxon>Meloidogyninae</taxon>
        <taxon>Meloidogyne</taxon>
    </lineage>
</organism>
<dbReference type="WBParaSite" id="MhA1_Contig2862.frz3.gene5">
    <property type="protein sequence ID" value="MhA1_Contig2862.frz3.gene5"/>
    <property type="gene ID" value="MhA1_Contig2862.frz3.gene5"/>
</dbReference>
<keyword evidence="1" id="KW-1185">Reference proteome</keyword>
<name>A0A1I8BKF7_MELHA</name>
<protein>
    <submittedName>
        <fullName evidence="2">RRM domain-containing protein</fullName>
    </submittedName>
</protein>
<sequence>MLLTRKIYLGNVLAYGSSNQLPCDYAYIEFSQQSSVPLALQNSDTLEFQVRTKPQKTADQSLEELEEATRRGAVVNTGEIGRGYSPSNIGALASIPPMQMAGISSTLFSI</sequence>